<dbReference type="AlphaFoldDB" id="A0A1I7T4Z5"/>
<keyword evidence="1" id="KW-1133">Transmembrane helix</keyword>
<organism evidence="2 3">
    <name type="scientific">Caenorhabditis tropicalis</name>
    <dbReference type="NCBI Taxonomy" id="1561998"/>
    <lineage>
        <taxon>Eukaryota</taxon>
        <taxon>Metazoa</taxon>
        <taxon>Ecdysozoa</taxon>
        <taxon>Nematoda</taxon>
        <taxon>Chromadorea</taxon>
        <taxon>Rhabditida</taxon>
        <taxon>Rhabditina</taxon>
        <taxon>Rhabditomorpha</taxon>
        <taxon>Rhabditoidea</taxon>
        <taxon>Rhabditidae</taxon>
        <taxon>Peloderinae</taxon>
        <taxon>Caenorhabditis</taxon>
    </lineage>
</organism>
<feature type="transmembrane region" description="Helical" evidence="1">
    <location>
        <begin position="73"/>
        <end position="96"/>
    </location>
</feature>
<keyword evidence="1" id="KW-0472">Membrane</keyword>
<dbReference type="Proteomes" id="UP000095282">
    <property type="component" value="Unplaced"/>
</dbReference>
<dbReference type="WBParaSite" id="Csp11.Scaffold507.g2451.t1">
    <property type="protein sequence ID" value="Csp11.Scaffold507.g2451.t1"/>
    <property type="gene ID" value="Csp11.Scaffold507.g2451"/>
</dbReference>
<keyword evidence="1" id="KW-0812">Transmembrane</keyword>
<evidence type="ECO:0000256" key="1">
    <source>
        <dbReference type="SAM" id="Phobius"/>
    </source>
</evidence>
<sequence length="106" mass="12720">MQNLFFDQAAETKENGKQTNFRKEMLLLLEILENFHLVDLPVLEDNAFEVLHFLLYHPMDLVIKMEDLEGLEIFEYVIIVLIVFLNEVIFEVIMMFDKYMKRLVAY</sequence>
<name>A0A1I7T4Z5_9PELO</name>
<keyword evidence="2" id="KW-1185">Reference proteome</keyword>
<accession>A0A1I7T4Z5</accession>
<proteinExistence type="predicted"/>
<evidence type="ECO:0000313" key="2">
    <source>
        <dbReference type="Proteomes" id="UP000095282"/>
    </source>
</evidence>
<evidence type="ECO:0000313" key="3">
    <source>
        <dbReference type="WBParaSite" id="Csp11.Scaffold507.g2451.t1"/>
    </source>
</evidence>
<protein>
    <submittedName>
        <fullName evidence="3">NR LBD domain-containing protein</fullName>
    </submittedName>
</protein>
<reference evidence="3" key="1">
    <citation type="submission" date="2016-11" db="UniProtKB">
        <authorList>
            <consortium name="WormBaseParasite"/>
        </authorList>
    </citation>
    <scope>IDENTIFICATION</scope>
</reference>